<gene>
    <name evidence="2" type="ORF">BG845_04414</name>
</gene>
<dbReference type="Proteomes" id="UP000194360">
    <property type="component" value="Unassembled WGS sequence"/>
</dbReference>
<dbReference type="EMBL" id="MIGB01000026">
    <property type="protein sequence ID" value="OSY38007.1"/>
    <property type="molecule type" value="Genomic_DNA"/>
</dbReference>
<sequence length="375" mass="39473">MTSVPAPTPVTRTPATTSPTGRTVVLHDVLDPLSGEREDVRLEVPGPAGPTTDVDGAGLHVLPGLYDADSHLPVLDLGLRESDRWRALAGGATAVTTALPWHLVRTRSLEAVTSFLAATTFPLVLPILSVSDSPSGAGFAAWLRDHGAQIRETWMPTIKLYSNDPFFRPNLEAVWEAGCRAAVYFYDRASFEQVAAEHAGPVHFRHVTSREMAEQVAARPDSTCQTSPHFLVEITPGRAGDLHVLPPVPGGADRDGLREVVTDRVDLIASDHNAPVHGNDGPGLDSEQFLLPALLQLVADGVLDLPAALAKATTAAAAVFRPAAGLPDSRIVVDPAGTGPAGLWPGQESRRAAFLGVPLAGTVLAAETAGTARFL</sequence>
<keyword evidence="3" id="KW-1185">Reference proteome</keyword>
<proteinExistence type="predicted"/>
<reference evidence="2 3" key="1">
    <citation type="submission" date="2016-09" db="EMBL/GenBank/DDBJ databases">
        <title>Pseudonocardia autotrophica DSM535, a candidate organism with high potential of specific P450 cytochromes.</title>
        <authorList>
            <person name="Grumaz C."/>
            <person name="Vainshtein Y."/>
            <person name="Kirstahler P."/>
            <person name="Sohn K."/>
        </authorList>
    </citation>
    <scope>NUCLEOTIDE SEQUENCE [LARGE SCALE GENOMIC DNA]</scope>
    <source>
        <strain evidence="2 3">DSM 535</strain>
    </source>
</reference>
<organism evidence="2 3">
    <name type="scientific">Pseudonocardia autotrophica</name>
    <name type="common">Amycolata autotrophica</name>
    <name type="synonym">Nocardia autotrophica</name>
    <dbReference type="NCBI Taxonomy" id="2074"/>
    <lineage>
        <taxon>Bacteria</taxon>
        <taxon>Bacillati</taxon>
        <taxon>Actinomycetota</taxon>
        <taxon>Actinomycetes</taxon>
        <taxon>Pseudonocardiales</taxon>
        <taxon>Pseudonocardiaceae</taxon>
        <taxon>Pseudonocardia</taxon>
    </lineage>
</organism>
<name>A0A1Y2MTB8_PSEAH</name>
<evidence type="ECO:0000256" key="1">
    <source>
        <dbReference type="SAM" id="MobiDB-lite"/>
    </source>
</evidence>
<feature type="region of interest" description="Disordered" evidence="1">
    <location>
        <begin position="1"/>
        <end position="20"/>
    </location>
</feature>
<dbReference type="AlphaFoldDB" id="A0A1Y2MTB8"/>
<dbReference type="InterPro" id="IPR032466">
    <property type="entry name" value="Metal_Hydrolase"/>
</dbReference>
<comment type="caution">
    <text evidence="2">The sequence shown here is derived from an EMBL/GenBank/DDBJ whole genome shotgun (WGS) entry which is preliminary data.</text>
</comment>
<dbReference type="STRING" id="2074.BG845_04414"/>
<evidence type="ECO:0000313" key="2">
    <source>
        <dbReference type="EMBL" id="OSY38007.1"/>
    </source>
</evidence>
<dbReference type="SUPFAM" id="SSF51556">
    <property type="entry name" value="Metallo-dependent hydrolases"/>
    <property type="match status" value="1"/>
</dbReference>
<accession>A0A1Y2MTB8</accession>
<dbReference type="Gene3D" id="3.20.20.140">
    <property type="entry name" value="Metal-dependent hydrolases"/>
    <property type="match status" value="1"/>
</dbReference>
<protein>
    <submittedName>
        <fullName evidence="2">Dihydroorotase</fullName>
    </submittedName>
</protein>
<evidence type="ECO:0000313" key="3">
    <source>
        <dbReference type="Proteomes" id="UP000194360"/>
    </source>
</evidence>